<dbReference type="RefSeq" id="WP_201075248.1">
    <property type="nucleotide sequence ID" value="NZ_CP067420.1"/>
</dbReference>
<keyword evidence="6" id="KW-1185">Reference proteome</keyword>
<dbReference type="Pfam" id="PF20257">
    <property type="entry name" value="SAM_HAT_C"/>
    <property type="match status" value="1"/>
</dbReference>
<dbReference type="SUPFAM" id="SSF101852">
    <property type="entry name" value="Bacterial fluorinating enzyme, C-terminal domain"/>
    <property type="match status" value="1"/>
</dbReference>
<reference evidence="5" key="1">
    <citation type="submission" date="2021-02" db="EMBL/GenBank/DDBJ databases">
        <title>Skermanella TT6 skin isolate.</title>
        <authorList>
            <person name="Lee K."/>
            <person name="Ganzorig M."/>
        </authorList>
    </citation>
    <scope>NUCLEOTIDE SEQUENCE</scope>
    <source>
        <strain evidence="5">TT6</strain>
    </source>
</reference>
<organism evidence="5 6">
    <name type="scientific">Skermanella cutis</name>
    <dbReference type="NCBI Taxonomy" id="2775420"/>
    <lineage>
        <taxon>Bacteria</taxon>
        <taxon>Pseudomonadati</taxon>
        <taxon>Pseudomonadota</taxon>
        <taxon>Alphaproteobacteria</taxon>
        <taxon>Rhodospirillales</taxon>
        <taxon>Azospirillaceae</taxon>
        <taxon>Skermanella</taxon>
    </lineage>
</organism>
<dbReference type="PIRSF" id="PIRSF006779">
    <property type="entry name" value="UCP006779"/>
    <property type="match status" value="1"/>
</dbReference>
<keyword evidence="1" id="KW-0949">S-adenosyl-L-methionine</keyword>
<dbReference type="InterPro" id="IPR023228">
    <property type="entry name" value="SAM_OH_AdoTrfase_N_sf"/>
</dbReference>
<dbReference type="InterPro" id="IPR046470">
    <property type="entry name" value="SAM_HAT_C"/>
</dbReference>
<dbReference type="InterPro" id="IPR046469">
    <property type="entry name" value="SAM_HAT_N"/>
</dbReference>
<comment type="similarity">
    <text evidence="2">Belongs to the SAM hydrolase / SAM-dependent halogenase family.</text>
</comment>
<dbReference type="Pfam" id="PF01887">
    <property type="entry name" value="SAM_HAT_N"/>
    <property type="match status" value="1"/>
</dbReference>
<evidence type="ECO:0000313" key="6">
    <source>
        <dbReference type="Proteomes" id="UP000595197"/>
    </source>
</evidence>
<dbReference type="Gene3D" id="2.40.30.90">
    <property type="entry name" value="Bacterial fluorinating enzyme like"/>
    <property type="match status" value="1"/>
</dbReference>
<evidence type="ECO:0000259" key="4">
    <source>
        <dbReference type="Pfam" id="PF20257"/>
    </source>
</evidence>
<name>A0ABX7B549_9PROT</name>
<evidence type="ECO:0000313" key="5">
    <source>
        <dbReference type="EMBL" id="QQP89243.1"/>
    </source>
</evidence>
<dbReference type="Proteomes" id="UP000595197">
    <property type="component" value="Chromosome"/>
</dbReference>
<dbReference type="EMBL" id="CP067420">
    <property type="protein sequence ID" value="QQP89243.1"/>
    <property type="molecule type" value="Genomic_DNA"/>
</dbReference>
<evidence type="ECO:0000256" key="2">
    <source>
        <dbReference type="ARBA" id="ARBA00024035"/>
    </source>
</evidence>
<feature type="domain" description="S-adenosyl-l-methionine hydroxide adenosyltransferase N-terminal" evidence="3">
    <location>
        <begin position="2"/>
        <end position="139"/>
    </location>
</feature>
<feature type="domain" description="S-adenosyl-l-methionine hydroxide adenosyltransferase C-terminal" evidence="4">
    <location>
        <begin position="161"/>
        <end position="238"/>
    </location>
</feature>
<dbReference type="PANTHER" id="PTHR35092">
    <property type="entry name" value="CHLORINASE MJ1651"/>
    <property type="match status" value="1"/>
</dbReference>
<dbReference type="PANTHER" id="PTHR35092:SF1">
    <property type="entry name" value="CHLORINASE MJ1651"/>
    <property type="match status" value="1"/>
</dbReference>
<dbReference type="InterPro" id="IPR002747">
    <property type="entry name" value="SAM_OH_AdoTrfase"/>
</dbReference>
<proteinExistence type="inferred from homology"/>
<dbReference type="InterPro" id="IPR023227">
    <property type="entry name" value="SAM_OH_AdoTrfase_C_sf"/>
</dbReference>
<evidence type="ECO:0000256" key="1">
    <source>
        <dbReference type="ARBA" id="ARBA00022691"/>
    </source>
</evidence>
<evidence type="ECO:0000259" key="3">
    <source>
        <dbReference type="Pfam" id="PF01887"/>
    </source>
</evidence>
<dbReference type="SUPFAM" id="SSF102522">
    <property type="entry name" value="Bacterial fluorinating enzyme, N-terminal domain"/>
    <property type="match status" value="1"/>
</dbReference>
<gene>
    <name evidence="5" type="ORF">IGS68_25170</name>
</gene>
<dbReference type="Gene3D" id="3.40.50.10790">
    <property type="entry name" value="S-adenosyl-l-methionine hydroxide adenosyltransferase, N-terminal"/>
    <property type="match status" value="1"/>
</dbReference>
<sequence length="245" mass="25688">MIVLFTDFGLSGPYTGQVKAVLAGRAPGVPVIDLFADAPAFRPYPCAYLLAAYCVAVPQGGVLLGVVDPGVGTDRLPLALRADGRWYVGPDNGLFELVMRRADSVEAWAIDWRPERLSASFHGRDLFAPVAAGLALGGPVPGTPVPAERVRRPDWPDDLAQIVYIDVYGNAMTGLRASTLPADAVLTAAGRPVLPARTFGAVPPGEAFWYANSNGLAEIAVNRGRADAVLGLSVGDPVSWSPGQA</sequence>
<protein>
    <submittedName>
        <fullName evidence="5">SAM-dependent chlorinase/fluorinase</fullName>
    </submittedName>
</protein>
<accession>A0ABX7B549</accession>